<dbReference type="EMBL" id="SMAE01000005">
    <property type="protein sequence ID" value="TCS89652.1"/>
    <property type="molecule type" value="Genomic_DNA"/>
</dbReference>
<dbReference type="Proteomes" id="UP000294567">
    <property type="component" value="Unassembled WGS sequence"/>
</dbReference>
<keyword evidence="4" id="KW-1003">Cell membrane</keyword>
<feature type="domain" description="Flagellar M-ring C-terminal" evidence="13">
    <location>
        <begin position="254"/>
        <end position="403"/>
    </location>
</feature>
<keyword evidence="7 11" id="KW-0472">Membrane</keyword>
<dbReference type="InterPro" id="IPR013556">
    <property type="entry name" value="Flag_M-ring_C"/>
</dbReference>
<keyword evidence="14" id="KW-0282">Flagellum</keyword>
<evidence type="ECO:0000313" key="14">
    <source>
        <dbReference type="EMBL" id="TCS89652.1"/>
    </source>
</evidence>
<evidence type="ECO:0000256" key="7">
    <source>
        <dbReference type="ARBA" id="ARBA00023136"/>
    </source>
</evidence>
<evidence type="ECO:0000256" key="4">
    <source>
        <dbReference type="ARBA" id="ARBA00022475"/>
    </source>
</evidence>
<keyword evidence="6 11" id="KW-1133">Transmembrane helix</keyword>
<accession>A0A4R3KYM5</accession>
<dbReference type="GO" id="GO:0005886">
    <property type="term" value="C:plasma membrane"/>
    <property type="evidence" value="ECO:0007669"/>
    <property type="project" value="UniProtKB-SubCell"/>
</dbReference>
<reference evidence="14 15" key="1">
    <citation type="submission" date="2019-03" db="EMBL/GenBank/DDBJ databases">
        <title>Genomic Encyclopedia of Type Strains, Phase IV (KMG-IV): sequencing the most valuable type-strain genomes for metagenomic binning, comparative biology and taxonomic classification.</title>
        <authorList>
            <person name="Goeker M."/>
        </authorList>
    </citation>
    <scope>NUCLEOTIDE SEQUENCE [LARGE SCALE GENOMIC DNA]</scope>
    <source>
        <strain evidence="14 15">DSM 26752</strain>
    </source>
</reference>
<dbReference type="InterPro" id="IPR045851">
    <property type="entry name" value="AMP-bd_C_sf"/>
</dbReference>
<dbReference type="PIRSF" id="PIRSF004862">
    <property type="entry name" value="FliF"/>
    <property type="match status" value="1"/>
</dbReference>
<keyword evidence="5 11" id="KW-0812">Transmembrane</keyword>
<comment type="similarity">
    <text evidence="3 9">Belongs to the FliF family.</text>
</comment>
<dbReference type="Gene3D" id="3.30.300.30">
    <property type="match status" value="1"/>
</dbReference>
<comment type="function">
    <text evidence="9">The M ring may be actively involved in energy transduction.</text>
</comment>
<evidence type="ECO:0000256" key="9">
    <source>
        <dbReference type="PIRNR" id="PIRNR004862"/>
    </source>
</evidence>
<organism evidence="14 15">
    <name type="scientific">Keratinibaculum paraultunense</name>
    <dbReference type="NCBI Taxonomy" id="1278232"/>
    <lineage>
        <taxon>Bacteria</taxon>
        <taxon>Bacillati</taxon>
        <taxon>Bacillota</taxon>
        <taxon>Tissierellia</taxon>
        <taxon>Tissierellales</taxon>
        <taxon>Tepidimicrobiaceae</taxon>
        <taxon>Keratinibaculum</taxon>
    </lineage>
</organism>
<keyword evidence="8 9" id="KW-0975">Bacterial flagellum</keyword>
<dbReference type="PANTHER" id="PTHR30046">
    <property type="entry name" value="FLAGELLAR M-RING PROTEIN"/>
    <property type="match status" value="1"/>
</dbReference>
<evidence type="ECO:0000256" key="3">
    <source>
        <dbReference type="ARBA" id="ARBA00007971"/>
    </source>
</evidence>
<evidence type="ECO:0000256" key="8">
    <source>
        <dbReference type="ARBA" id="ARBA00023143"/>
    </source>
</evidence>
<dbReference type="InterPro" id="IPR043427">
    <property type="entry name" value="YscJ/FliF"/>
</dbReference>
<keyword evidence="15" id="KW-1185">Reference proteome</keyword>
<feature type="domain" description="Flagellar M-ring N-terminal" evidence="12">
    <location>
        <begin position="46"/>
        <end position="223"/>
    </location>
</feature>
<evidence type="ECO:0000256" key="11">
    <source>
        <dbReference type="SAM" id="Phobius"/>
    </source>
</evidence>
<comment type="caution">
    <text evidence="14">The sequence shown here is derived from an EMBL/GenBank/DDBJ whole genome shotgun (WGS) entry which is preliminary data.</text>
</comment>
<dbReference type="GO" id="GO:0009431">
    <property type="term" value="C:bacterial-type flagellum basal body, MS ring"/>
    <property type="evidence" value="ECO:0007669"/>
    <property type="project" value="InterPro"/>
</dbReference>
<dbReference type="AlphaFoldDB" id="A0A4R3KYM5"/>
<evidence type="ECO:0000256" key="10">
    <source>
        <dbReference type="SAM" id="MobiDB-lite"/>
    </source>
</evidence>
<keyword evidence="14" id="KW-0966">Cell projection</keyword>
<evidence type="ECO:0000256" key="6">
    <source>
        <dbReference type="ARBA" id="ARBA00022989"/>
    </source>
</evidence>
<feature type="transmembrane region" description="Helical" evidence="11">
    <location>
        <begin position="422"/>
        <end position="441"/>
    </location>
</feature>
<protein>
    <recommendedName>
        <fullName evidence="9">Flagellar M-ring protein</fullName>
    </recommendedName>
</protein>
<feature type="transmembrane region" description="Helical" evidence="11">
    <location>
        <begin position="27"/>
        <end position="45"/>
    </location>
</feature>
<evidence type="ECO:0000313" key="15">
    <source>
        <dbReference type="Proteomes" id="UP000294567"/>
    </source>
</evidence>
<dbReference type="GO" id="GO:0071973">
    <property type="term" value="P:bacterial-type flagellum-dependent cell motility"/>
    <property type="evidence" value="ECO:0007669"/>
    <property type="project" value="InterPro"/>
</dbReference>
<evidence type="ECO:0000256" key="5">
    <source>
        <dbReference type="ARBA" id="ARBA00022692"/>
    </source>
</evidence>
<keyword evidence="14" id="KW-0969">Cilium</keyword>
<dbReference type="PRINTS" id="PR01009">
    <property type="entry name" value="FLGMRINGFLIF"/>
</dbReference>
<evidence type="ECO:0000259" key="12">
    <source>
        <dbReference type="Pfam" id="PF01514"/>
    </source>
</evidence>
<evidence type="ECO:0000259" key="13">
    <source>
        <dbReference type="Pfam" id="PF08345"/>
    </source>
</evidence>
<feature type="region of interest" description="Disordered" evidence="10">
    <location>
        <begin position="308"/>
        <end position="330"/>
    </location>
</feature>
<dbReference type="InterPro" id="IPR000067">
    <property type="entry name" value="FlgMring_FliF"/>
</dbReference>
<gene>
    <name evidence="14" type="ORF">EDD65_105126</name>
</gene>
<name>A0A4R3KYM5_9FIRM</name>
<dbReference type="Pfam" id="PF08345">
    <property type="entry name" value="YscJ_FliF_C"/>
    <property type="match status" value="1"/>
</dbReference>
<comment type="subcellular location">
    <subcellularLocation>
        <location evidence="1 9">Bacterial flagellum basal body</location>
    </subcellularLocation>
    <subcellularLocation>
        <location evidence="2">Cell membrane</location>
        <topology evidence="2">Multi-pass membrane protein</topology>
    </subcellularLocation>
</comment>
<dbReference type="NCBIfam" id="TIGR00206">
    <property type="entry name" value="fliF"/>
    <property type="match status" value="1"/>
</dbReference>
<evidence type="ECO:0000256" key="2">
    <source>
        <dbReference type="ARBA" id="ARBA00004651"/>
    </source>
</evidence>
<sequence>MGETIQQMRNQLNEYWQEMDKNKRKKIIIISVIVVLTVVILTIILSRPKYEVLYEDLSLKDMAQITKKLDEMGVKWKTPSKDDTTTILVPADMKNKIKIELASYGLPKEGYGFMDAFKESSWTMTDYDKKERMKYALQNELSSTISEIDGIENATVYIDIKEDTGFVLEEAELETTASVFIERSDNRPLKAETIAAIKNLVAGSVNMDPDNVKIIDSEGKLLTDEQEEDFLLTDQFVIKNNLESKINDSLKAFLENVFGPGNVDIRSSVKINFDSEKTSVVEFAPPIEGSDEGLIRSMEQIEEHMVGGTAAGRPGQDSNESYPMPEDGNEKYDKISNTINYELNEINKEIRKAPGQVEDITVAVLINKNAIVDGEFTPALEEEIVDLIYAATGLDTKQVQVVAQNFRTTDLDEEKDKKSINWLAIILSIAAASAGVAYGIYRRQKRQEEEKEIGSEIDEETLIESEVQDLEFETEESKMKAQIEKLVENKPEIVAQLIRTWLNE</sequence>
<proteinExistence type="inferred from homology"/>
<dbReference type="RefSeq" id="WP_132027223.1">
    <property type="nucleotide sequence ID" value="NZ_SMAE01000005.1"/>
</dbReference>
<dbReference type="PANTHER" id="PTHR30046:SF0">
    <property type="entry name" value="FLAGELLAR M-RING PROTEIN"/>
    <property type="match status" value="1"/>
</dbReference>
<dbReference type="InterPro" id="IPR006182">
    <property type="entry name" value="FliF_N_dom"/>
</dbReference>
<evidence type="ECO:0000256" key="1">
    <source>
        <dbReference type="ARBA" id="ARBA00004117"/>
    </source>
</evidence>
<dbReference type="GO" id="GO:0003774">
    <property type="term" value="F:cytoskeletal motor activity"/>
    <property type="evidence" value="ECO:0007669"/>
    <property type="project" value="InterPro"/>
</dbReference>
<dbReference type="Pfam" id="PF01514">
    <property type="entry name" value="YscJ_FliF"/>
    <property type="match status" value="1"/>
</dbReference>